<keyword evidence="3" id="KW-1185">Reference proteome</keyword>
<organism evidence="2 3">
    <name type="scientific">Paradevosia shaoguanensis</name>
    <dbReference type="NCBI Taxonomy" id="1335043"/>
    <lineage>
        <taxon>Bacteria</taxon>
        <taxon>Pseudomonadati</taxon>
        <taxon>Pseudomonadota</taxon>
        <taxon>Alphaproteobacteria</taxon>
        <taxon>Hyphomicrobiales</taxon>
        <taxon>Devosiaceae</taxon>
        <taxon>Paradevosia</taxon>
    </lineage>
</organism>
<dbReference type="Proteomes" id="UP001156140">
    <property type="component" value="Unassembled WGS sequence"/>
</dbReference>
<evidence type="ECO:0000313" key="3">
    <source>
        <dbReference type="Proteomes" id="UP001156140"/>
    </source>
</evidence>
<feature type="domain" description="DUF927" evidence="1">
    <location>
        <begin position="43"/>
        <end position="258"/>
    </location>
</feature>
<proteinExistence type="predicted"/>
<dbReference type="Pfam" id="PF06048">
    <property type="entry name" value="DUF927"/>
    <property type="match status" value="1"/>
</dbReference>
<comment type="caution">
    <text evidence="2">The sequence shown here is derived from an EMBL/GenBank/DDBJ whole genome shotgun (WGS) entry which is preliminary data.</text>
</comment>
<dbReference type="InterPro" id="IPR009270">
    <property type="entry name" value="DUF927"/>
</dbReference>
<evidence type="ECO:0000259" key="1">
    <source>
        <dbReference type="Pfam" id="PF06048"/>
    </source>
</evidence>
<accession>A0AA41QJW8</accession>
<sequence>MEPKFHLSRLEHERTKTDYIFCRFPRIGGRNDGTLLLLAADALDAKKLSRELNNLGAKFPDGASFVPTCTKLIEQISEQVGTLTDSPGWKEEAGIRYFVMPDKTYWPEKALKEVQVEEAATERCLARRVGGTLAEWKTQVAQLAAGSPHASIAILASLAAPLHYWSSIKEGFVLNFPGASSTGKTTANQCAASVWGDPSDSGTWNATPRHLVERAVSNNDIVLILDDAEQADTDIAKRMATIHEYTHLLAGGRSKGYARSVSGQLPDYTFRNIVLSSSPVPIEDRMRDRGIERTNGDRARSLEIPVLSDGGIWRKIDGSSGPESPGQLSDFLVTACKQQFGTAGRAWIEYLVSEQAQLGALVARYTAKFRERSKVNDGVEGRIADKIALLLAAGQLAIKAGILPWDKSHLKNVTRFALEQVLVTARQREPLTAHELLGKFLKTLYRDNNIEKARSVREARVPLVIPLIVGESLFMPQRAFESALHTEAEPLSISAQDLKMIYDVLRDNKIMAPGEGSTNTKTIRFRGNTKARVLQINEIKLKSFLKKHGIKF</sequence>
<dbReference type="AlphaFoldDB" id="A0AA41QJW8"/>
<protein>
    <submittedName>
        <fullName evidence="2">DUF927 domain-containing protein</fullName>
    </submittedName>
</protein>
<gene>
    <name evidence="2" type="ORF">ML536_03875</name>
</gene>
<name>A0AA41QJW8_9HYPH</name>
<evidence type="ECO:0000313" key="2">
    <source>
        <dbReference type="EMBL" id="MCI0125959.1"/>
    </source>
</evidence>
<dbReference type="EMBL" id="JALAZD010000001">
    <property type="protein sequence ID" value="MCI0125959.1"/>
    <property type="molecule type" value="Genomic_DNA"/>
</dbReference>
<dbReference type="RefSeq" id="WP_281735028.1">
    <property type="nucleotide sequence ID" value="NZ_JAKETQ010000001.1"/>
</dbReference>
<reference evidence="2" key="1">
    <citation type="submission" date="2022-03" db="EMBL/GenBank/DDBJ databases">
        <title>The complete genome sequence of a Methyloterrigena soli.</title>
        <authorList>
            <person name="Zi Z."/>
        </authorList>
    </citation>
    <scope>NUCLEOTIDE SEQUENCE</scope>
    <source>
        <strain evidence="2">M48</strain>
    </source>
</reference>